<dbReference type="EMBL" id="JTJZ01000018">
    <property type="protein sequence ID" value="KHS52747.1"/>
    <property type="molecule type" value="Genomic_DNA"/>
</dbReference>
<dbReference type="PATRIC" id="fig|1703.6.peg.1612"/>
<evidence type="ECO:0000313" key="3">
    <source>
        <dbReference type="Proteomes" id="UP000031488"/>
    </source>
</evidence>
<dbReference type="Gene3D" id="3.90.950.20">
    <property type="entry name" value="CinA-like"/>
    <property type="match status" value="1"/>
</dbReference>
<dbReference type="Pfam" id="PF02464">
    <property type="entry name" value="CinA"/>
    <property type="match status" value="1"/>
</dbReference>
<dbReference type="AlphaFoldDB" id="A0A0B9APL0"/>
<name>A0A0B9APL0_BRELN</name>
<evidence type="ECO:0000259" key="1">
    <source>
        <dbReference type="Pfam" id="PF02464"/>
    </source>
</evidence>
<evidence type="ECO:0000313" key="2">
    <source>
        <dbReference type="EMBL" id="KHS52747.1"/>
    </source>
</evidence>
<feature type="domain" description="CinA C-terminal" evidence="1">
    <location>
        <begin position="25"/>
        <end position="171"/>
    </location>
</feature>
<protein>
    <submittedName>
        <fullName evidence="2">CinA domain protein</fullName>
    </submittedName>
</protein>
<dbReference type="InterPro" id="IPR036653">
    <property type="entry name" value="CinA-like_C"/>
</dbReference>
<dbReference type="SUPFAM" id="SSF142433">
    <property type="entry name" value="CinA-like"/>
    <property type="match status" value="1"/>
</dbReference>
<comment type="caution">
    <text evidence="2">The sequence shown here is derived from an EMBL/GenBank/DDBJ whole genome shotgun (WGS) entry which is preliminary data.</text>
</comment>
<accession>A0A0B9APL0</accession>
<reference evidence="2 3" key="1">
    <citation type="submission" date="2014-11" db="EMBL/GenBank/DDBJ databases">
        <title>Draft Genome Sequence of Brevibacterium linens AE038-8.</title>
        <authorList>
            <person name="Maizel D."/>
            <person name="Utturkar S.M."/>
            <person name="Brown S.D."/>
            <person name="Ferrero M."/>
            <person name="Rosen B.P."/>
        </authorList>
    </citation>
    <scope>NUCLEOTIDE SEQUENCE [LARGE SCALE GENOMIC DNA]</scope>
    <source>
        <strain evidence="2 3">AE038-8</strain>
    </source>
</reference>
<proteinExistence type="predicted"/>
<sequence>MISSPPNGETQAMSNAEEYEDRAARIASELGELCETHQIVVGVAESLTGGKIASQLAAVPGSGNWFAGAVVAYFSDVKHQLLRVPRGPVISQTAAESMASSACTLLGSDAAVAASGAGGPSGQEGQEPGTTWLAVAVGSEVYSERQIFSGEPIEILAQTQERALALLRDVLREAI</sequence>
<dbReference type="InterPro" id="IPR008136">
    <property type="entry name" value="CinA_C"/>
</dbReference>
<dbReference type="NCBIfam" id="TIGR00199">
    <property type="entry name" value="PncC_domain"/>
    <property type="match status" value="1"/>
</dbReference>
<gene>
    <name evidence="2" type="ORF">AE0388_1730</name>
</gene>
<keyword evidence="3" id="KW-1185">Reference proteome</keyword>
<organism evidence="2 3">
    <name type="scientific">Brevibacterium linens</name>
    <dbReference type="NCBI Taxonomy" id="1703"/>
    <lineage>
        <taxon>Bacteria</taxon>
        <taxon>Bacillati</taxon>
        <taxon>Actinomycetota</taxon>
        <taxon>Actinomycetes</taxon>
        <taxon>Micrococcales</taxon>
        <taxon>Brevibacteriaceae</taxon>
        <taxon>Brevibacterium</taxon>
    </lineage>
</organism>
<dbReference type="Proteomes" id="UP000031488">
    <property type="component" value="Unassembled WGS sequence"/>
</dbReference>